<protein>
    <submittedName>
        <fullName evidence="1">Uncharacterized protein</fullName>
    </submittedName>
</protein>
<name>A0A1M5TX72_9GAMM</name>
<dbReference type="Proteomes" id="UP000184268">
    <property type="component" value="Unassembled WGS sequence"/>
</dbReference>
<sequence length="160" mass="17993">MTTVTNDELHHIAQSASISVHTLLKWRQHRPEYLGLLRLGIHQSLQMPVDWEQQWTTGTTLDVRSLATTLGLPDPLAINVLPVPSSTVRSWMKDPTRHRRLAMMLLGLQQKTLEQCQSALGRKTHLPTILHQAAMGTADLVQLYLSKPDALIRLLRLAAT</sequence>
<accession>A0A1M5TX72</accession>
<proteinExistence type="predicted"/>
<dbReference type="AlphaFoldDB" id="A0A1M5TX72"/>
<organism evidence="1 2">
    <name type="scientific">Ferrimonas marina</name>
    <dbReference type="NCBI Taxonomy" id="299255"/>
    <lineage>
        <taxon>Bacteria</taxon>
        <taxon>Pseudomonadati</taxon>
        <taxon>Pseudomonadota</taxon>
        <taxon>Gammaproteobacteria</taxon>
        <taxon>Alteromonadales</taxon>
        <taxon>Ferrimonadaceae</taxon>
        <taxon>Ferrimonas</taxon>
    </lineage>
</organism>
<evidence type="ECO:0000313" key="2">
    <source>
        <dbReference type="Proteomes" id="UP000184268"/>
    </source>
</evidence>
<dbReference type="OrthoDB" id="9799384at2"/>
<dbReference type="RefSeq" id="WP_067655888.1">
    <property type="nucleotide sequence ID" value="NZ_FQXG01000003.1"/>
</dbReference>
<dbReference type="EMBL" id="FQXG01000003">
    <property type="protein sequence ID" value="SHH55206.1"/>
    <property type="molecule type" value="Genomic_DNA"/>
</dbReference>
<evidence type="ECO:0000313" key="1">
    <source>
        <dbReference type="EMBL" id="SHH55206.1"/>
    </source>
</evidence>
<reference evidence="1 2" key="1">
    <citation type="submission" date="2016-11" db="EMBL/GenBank/DDBJ databases">
        <authorList>
            <person name="Jaros S."/>
            <person name="Januszkiewicz K."/>
            <person name="Wedrychowicz H."/>
        </authorList>
    </citation>
    <scope>NUCLEOTIDE SEQUENCE [LARGE SCALE GENOMIC DNA]</scope>
    <source>
        <strain evidence="1 2">DSM 16917</strain>
    </source>
</reference>
<keyword evidence="2" id="KW-1185">Reference proteome</keyword>
<dbReference type="STRING" id="299255.SAMN02745129_2309"/>
<gene>
    <name evidence="1" type="ORF">SAMN02745129_2309</name>
</gene>